<dbReference type="EC" id="2.7.7.87" evidence="3 13"/>
<comment type="catalytic activity">
    <reaction evidence="12 13">
        <text>L-threonine + hydrogencarbonate + ATP = L-threonylcarbamoyladenylate + diphosphate + H2O</text>
        <dbReference type="Rhea" id="RHEA:36407"/>
        <dbReference type="ChEBI" id="CHEBI:15377"/>
        <dbReference type="ChEBI" id="CHEBI:17544"/>
        <dbReference type="ChEBI" id="CHEBI:30616"/>
        <dbReference type="ChEBI" id="CHEBI:33019"/>
        <dbReference type="ChEBI" id="CHEBI:57926"/>
        <dbReference type="ChEBI" id="CHEBI:73682"/>
        <dbReference type="EC" id="2.7.7.87"/>
    </reaction>
</comment>
<dbReference type="PANTHER" id="PTHR17490">
    <property type="entry name" value="SUA5"/>
    <property type="match status" value="1"/>
</dbReference>
<evidence type="ECO:0000256" key="6">
    <source>
        <dbReference type="ARBA" id="ARBA00022679"/>
    </source>
</evidence>
<dbReference type="InterPro" id="IPR005145">
    <property type="entry name" value="Sua5_C"/>
</dbReference>
<dbReference type="InterPro" id="IPR006070">
    <property type="entry name" value="Sua5-like_dom"/>
</dbReference>
<evidence type="ECO:0000256" key="3">
    <source>
        <dbReference type="ARBA" id="ARBA00012584"/>
    </source>
</evidence>
<dbReference type="PROSITE" id="PS51163">
    <property type="entry name" value="YRDC"/>
    <property type="match status" value="1"/>
</dbReference>
<dbReference type="Gene3D" id="3.40.50.11030">
    <property type="entry name" value="Threonylcarbamoyl-AMP synthase, C-terminal domain"/>
    <property type="match status" value="1"/>
</dbReference>
<evidence type="ECO:0000256" key="2">
    <source>
        <dbReference type="ARBA" id="ARBA00007663"/>
    </source>
</evidence>
<protein>
    <recommendedName>
        <fullName evidence="4 13">Threonylcarbamoyl-AMP synthase</fullName>
        <shortName evidence="13">TC-AMP synthase</shortName>
        <ecNumber evidence="3 13">2.7.7.87</ecNumber>
    </recommendedName>
    <alternativeName>
        <fullName evidence="11 13">L-threonylcarbamoyladenylate synthase</fullName>
    </alternativeName>
</protein>
<dbReference type="InterPro" id="IPR050156">
    <property type="entry name" value="TC-AMP_synthase_SUA5"/>
</dbReference>
<evidence type="ECO:0000256" key="9">
    <source>
        <dbReference type="ARBA" id="ARBA00022741"/>
    </source>
</evidence>
<evidence type="ECO:0000256" key="5">
    <source>
        <dbReference type="ARBA" id="ARBA00022490"/>
    </source>
</evidence>
<dbReference type="GO" id="GO:0005524">
    <property type="term" value="F:ATP binding"/>
    <property type="evidence" value="ECO:0007669"/>
    <property type="project" value="UniProtKB-UniRule"/>
</dbReference>
<organism evidence="16 17">
    <name type="scientific">Phaeovibrio sulfidiphilus</name>
    <dbReference type="NCBI Taxonomy" id="1220600"/>
    <lineage>
        <taxon>Bacteria</taxon>
        <taxon>Pseudomonadati</taxon>
        <taxon>Pseudomonadota</taxon>
        <taxon>Alphaproteobacteria</taxon>
        <taxon>Rhodospirillales</taxon>
        <taxon>Rhodospirillaceae</taxon>
        <taxon>Phaeovibrio</taxon>
    </lineage>
</organism>
<comment type="caution">
    <text evidence="16">The sequence shown here is derived from an EMBL/GenBank/DDBJ whole genome shotgun (WGS) entry which is preliminary data.</text>
</comment>
<feature type="binding site" evidence="14">
    <location>
        <position position="178"/>
    </location>
    <ligand>
        <name>L-threonine</name>
        <dbReference type="ChEBI" id="CHEBI:57926"/>
    </ligand>
</feature>
<dbReference type="InterPro" id="IPR010923">
    <property type="entry name" value="T(6)A37_SUA5"/>
</dbReference>
<dbReference type="PANTHER" id="PTHR17490:SF16">
    <property type="entry name" value="THREONYLCARBAMOYL-AMP SYNTHASE"/>
    <property type="match status" value="1"/>
</dbReference>
<keyword evidence="10 13" id="KW-0067">ATP-binding</keyword>
<dbReference type="FunFam" id="3.90.870.10:FF:000009">
    <property type="entry name" value="Threonylcarbamoyl-AMP synthase, putative"/>
    <property type="match status" value="1"/>
</dbReference>
<keyword evidence="8 13" id="KW-0548">Nucleotidyltransferase</keyword>
<comment type="function">
    <text evidence="13">Required for the formation of a threonylcarbamoyl group on adenosine at position 37 (t(6)A37) in tRNAs that read codons beginning with adenine.</text>
</comment>
<feature type="domain" description="YrdC-like" evidence="15">
    <location>
        <begin position="49"/>
        <end position="236"/>
    </location>
</feature>
<accession>A0A8J6Z195</accession>
<feature type="binding site" evidence="14">
    <location>
        <position position="71"/>
    </location>
    <ligand>
        <name>L-threonine</name>
        <dbReference type="ChEBI" id="CHEBI:57926"/>
    </ligand>
</feature>
<keyword evidence="7 13" id="KW-0819">tRNA processing</keyword>
<dbReference type="AlphaFoldDB" id="A0A8J6Z195"/>
<dbReference type="GO" id="GO:0005737">
    <property type="term" value="C:cytoplasm"/>
    <property type="evidence" value="ECO:0007669"/>
    <property type="project" value="UniProtKB-SubCell"/>
</dbReference>
<keyword evidence="6 13" id="KW-0808">Transferase</keyword>
<evidence type="ECO:0000256" key="10">
    <source>
        <dbReference type="ARBA" id="ARBA00022840"/>
    </source>
</evidence>
<feature type="binding site" evidence="14">
    <location>
        <position position="154"/>
    </location>
    <ligand>
        <name>ATP</name>
        <dbReference type="ChEBI" id="CHEBI:30616"/>
    </ligand>
</feature>
<reference evidence="16" key="1">
    <citation type="submission" date="2020-10" db="EMBL/GenBank/DDBJ databases">
        <title>Genome sequence of the unusual species of purple photosynthetic bacteria, Phaeovibrio sulfidiphilus DSM 23193, type strain.</title>
        <authorList>
            <person name="Kyndt J.A."/>
            <person name="Meyer T.E."/>
        </authorList>
    </citation>
    <scope>NUCLEOTIDE SEQUENCE</scope>
    <source>
        <strain evidence="16">DSM 23193</strain>
    </source>
</reference>
<dbReference type="GO" id="GO:0061710">
    <property type="term" value="F:L-threonylcarbamoyladenylate synthase"/>
    <property type="evidence" value="ECO:0007669"/>
    <property type="project" value="UniProtKB-EC"/>
</dbReference>
<evidence type="ECO:0000256" key="1">
    <source>
        <dbReference type="ARBA" id="ARBA00004496"/>
    </source>
</evidence>
<feature type="binding site" evidence="14">
    <location>
        <position position="277"/>
    </location>
    <ligand>
        <name>ATP</name>
        <dbReference type="ChEBI" id="CHEBI:30616"/>
    </ligand>
</feature>
<evidence type="ECO:0000313" key="17">
    <source>
        <dbReference type="Proteomes" id="UP000631034"/>
    </source>
</evidence>
<dbReference type="Gene3D" id="3.90.870.10">
    <property type="entry name" value="DHBP synthase"/>
    <property type="match status" value="1"/>
</dbReference>
<dbReference type="SUPFAM" id="SSF55821">
    <property type="entry name" value="YrdC/RibB"/>
    <property type="match status" value="1"/>
</dbReference>
<dbReference type="GO" id="GO:0008033">
    <property type="term" value="P:tRNA processing"/>
    <property type="evidence" value="ECO:0007669"/>
    <property type="project" value="UniProtKB-KW"/>
</dbReference>
<comment type="similarity">
    <text evidence="2 13">Belongs to the SUA5 family.</text>
</comment>
<proteinExistence type="inferred from homology"/>
<sequence>MGYGRRPRDRARRRRQCDHPGGGAVPVWKGALLPQSLLCCLRERLVSPEARIREAAEHLRSGGLVAFPTETVYGLGASALDDRAIARIFEAKERPRFNPLIVHVPDVEAAAAHVLLDERAHRLAAAFWPGPLTLVLPRRAGCRLSHLVSAGLDTVAIRVPAHPLALELLRASGLPLAAPSANRSGTISPTLAEHVHASLGDRVDRVLDGGPCAFGLESTVLDLSTPVATILRPGALGPEDLEAVLGTPVEVSAGHADGDAEASGAGLRSPGCLLRHYAPRTPVRLNADPGSLTAGEVLLGFGPVKGAALNLSPRGDLREAAANLFAALHALDTLGATGIAVSPVPAEGLGVAINDRLRRAATPP</sequence>
<evidence type="ECO:0000256" key="14">
    <source>
        <dbReference type="PIRSR" id="PIRSR004930-1"/>
    </source>
</evidence>
<evidence type="ECO:0000256" key="11">
    <source>
        <dbReference type="ARBA" id="ARBA00029774"/>
    </source>
</evidence>
<feature type="binding site" evidence="14">
    <location>
        <position position="180"/>
    </location>
    <ligand>
        <name>ATP</name>
        <dbReference type="ChEBI" id="CHEBI:30616"/>
    </ligand>
</feature>
<dbReference type="GO" id="GO:0006450">
    <property type="term" value="P:regulation of translational fidelity"/>
    <property type="evidence" value="ECO:0007669"/>
    <property type="project" value="TreeGrafter"/>
</dbReference>
<evidence type="ECO:0000256" key="8">
    <source>
        <dbReference type="ARBA" id="ARBA00022695"/>
    </source>
</evidence>
<dbReference type="GO" id="GO:0000049">
    <property type="term" value="F:tRNA binding"/>
    <property type="evidence" value="ECO:0007669"/>
    <property type="project" value="TreeGrafter"/>
</dbReference>
<feature type="binding site" evidence="14">
    <location>
        <position position="158"/>
    </location>
    <ligand>
        <name>L-threonine</name>
        <dbReference type="ChEBI" id="CHEBI:57926"/>
    </ligand>
</feature>
<dbReference type="EMBL" id="JACZHT010000008">
    <property type="protein sequence ID" value="MBE1237913.1"/>
    <property type="molecule type" value="Genomic_DNA"/>
</dbReference>
<dbReference type="GO" id="GO:0003725">
    <property type="term" value="F:double-stranded RNA binding"/>
    <property type="evidence" value="ECO:0007669"/>
    <property type="project" value="UniProtKB-UniRule"/>
</dbReference>
<dbReference type="Proteomes" id="UP000631034">
    <property type="component" value="Unassembled WGS sequence"/>
</dbReference>
<evidence type="ECO:0000256" key="12">
    <source>
        <dbReference type="ARBA" id="ARBA00048366"/>
    </source>
</evidence>
<evidence type="ECO:0000256" key="13">
    <source>
        <dbReference type="PIRNR" id="PIRNR004930"/>
    </source>
</evidence>
<keyword evidence="5 13" id="KW-0963">Cytoplasm</keyword>
<dbReference type="InterPro" id="IPR017945">
    <property type="entry name" value="DHBP_synth_RibB-like_a/b_dom"/>
</dbReference>
<gene>
    <name evidence="16" type="ORF">IHV25_09690</name>
</gene>
<keyword evidence="17" id="KW-1185">Reference proteome</keyword>
<feature type="binding site" evidence="14">
    <location>
        <position position="232"/>
    </location>
    <ligand>
        <name>ATP</name>
        <dbReference type="ChEBI" id="CHEBI:30616"/>
    </ligand>
</feature>
<feature type="binding site" evidence="14">
    <location>
        <position position="94"/>
    </location>
    <ligand>
        <name>ATP</name>
        <dbReference type="ChEBI" id="CHEBI:30616"/>
    </ligand>
</feature>
<evidence type="ECO:0000256" key="4">
    <source>
        <dbReference type="ARBA" id="ARBA00015492"/>
    </source>
</evidence>
<dbReference type="PIRSF" id="PIRSF004930">
    <property type="entry name" value="Tln_factor_SUA5"/>
    <property type="match status" value="1"/>
</dbReference>
<dbReference type="Pfam" id="PF01300">
    <property type="entry name" value="Sua5_yciO_yrdC"/>
    <property type="match status" value="1"/>
</dbReference>
<dbReference type="InterPro" id="IPR038385">
    <property type="entry name" value="Sua5/YwlC_C"/>
</dbReference>
<feature type="binding site" evidence="14">
    <location>
        <position position="188"/>
    </location>
    <ligand>
        <name>ATP</name>
        <dbReference type="ChEBI" id="CHEBI:30616"/>
    </ligand>
</feature>
<comment type="subcellular location">
    <subcellularLocation>
        <location evidence="1 13">Cytoplasm</location>
    </subcellularLocation>
</comment>
<evidence type="ECO:0000256" key="7">
    <source>
        <dbReference type="ARBA" id="ARBA00022694"/>
    </source>
</evidence>
<feature type="binding site" evidence="14">
    <location>
        <position position="98"/>
    </location>
    <ligand>
        <name>ATP</name>
        <dbReference type="ChEBI" id="CHEBI:30616"/>
    </ligand>
</feature>
<evidence type="ECO:0000259" key="15">
    <source>
        <dbReference type="PROSITE" id="PS51163"/>
    </source>
</evidence>
<feature type="binding site" evidence="14">
    <location>
        <position position="103"/>
    </location>
    <ligand>
        <name>L-threonine</name>
        <dbReference type="ChEBI" id="CHEBI:57926"/>
    </ligand>
</feature>
<evidence type="ECO:0000313" key="16">
    <source>
        <dbReference type="EMBL" id="MBE1237913.1"/>
    </source>
</evidence>
<keyword evidence="9 13" id="KW-0547">Nucleotide-binding</keyword>
<dbReference type="Pfam" id="PF03481">
    <property type="entry name" value="Sua5_C"/>
    <property type="match status" value="1"/>
</dbReference>
<dbReference type="NCBIfam" id="TIGR00057">
    <property type="entry name" value="L-threonylcarbamoyladenylate synthase"/>
    <property type="match status" value="1"/>
</dbReference>
<feature type="binding site" evidence="14">
    <location>
        <position position="218"/>
    </location>
    <ligand>
        <name>L-threonine</name>
        <dbReference type="ChEBI" id="CHEBI:57926"/>
    </ligand>
</feature>
<name>A0A8J6Z195_9PROT</name>